<proteinExistence type="predicted"/>
<reference evidence="1" key="2">
    <citation type="submission" date="2022-06" db="UniProtKB">
        <authorList>
            <consortium name="EnsemblMetazoa"/>
        </authorList>
    </citation>
    <scope>IDENTIFICATION</scope>
    <source>
        <strain evidence="1">DF5081</strain>
    </source>
</reference>
<sequence length="106" mass="12426">MNDVENRVCDQGCEARQVRMSTYKETFDELYRCSTCKQMFDLCVKYRSCQSNCVPEMTVLPYEQAREFARRIRAPLNPCLELISACNYESPDAYEALRTPNPFLFI</sequence>
<evidence type="ECO:0000313" key="2">
    <source>
        <dbReference type="Proteomes" id="UP000005237"/>
    </source>
</evidence>
<dbReference type="EnsemblMetazoa" id="CJA12775.1">
    <property type="protein sequence ID" value="CJA12775.1"/>
    <property type="gene ID" value="WBGene00131979"/>
</dbReference>
<organism evidence="1 2">
    <name type="scientific">Caenorhabditis japonica</name>
    <dbReference type="NCBI Taxonomy" id="281687"/>
    <lineage>
        <taxon>Eukaryota</taxon>
        <taxon>Metazoa</taxon>
        <taxon>Ecdysozoa</taxon>
        <taxon>Nematoda</taxon>
        <taxon>Chromadorea</taxon>
        <taxon>Rhabditida</taxon>
        <taxon>Rhabditina</taxon>
        <taxon>Rhabditomorpha</taxon>
        <taxon>Rhabditoidea</taxon>
        <taxon>Rhabditidae</taxon>
        <taxon>Peloderinae</taxon>
        <taxon>Caenorhabditis</taxon>
    </lineage>
</organism>
<keyword evidence="2" id="KW-1185">Reference proteome</keyword>
<protein>
    <submittedName>
        <fullName evidence="1">Uncharacterized protein</fullName>
    </submittedName>
</protein>
<dbReference type="Proteomes" id="UP000005237">
    <property type="component" value="Unassembled WGS sequence"/>
</dbReference>
<reference evidence="2" key="1">
    <citation type="submission" date="2010-08" db="EMBL/GenBank/DDBJ databases">
        <authorList>
            <consortium name="Caenorhabditis japonica Sequencing Consortium"/>
            <person name="Wilson R.K."/>
        </authorList>
    </citation>
    <scope>NUCLEOTIDE SEQUENCE [LARGE SCALE GENOMIC DNA]</scope>
    <source>
        <strain evidence="2">DF5081</strain>
    </source>
</reference>
<evidence type="ECO:0000313" key="1">
    <source>
        <dbReference type="EnsemblMetazoa" id="CJA12775.1"/>
    </source>
</evidence>
<dbReference type="AlphaFoldDB" id="A0A8R1DUY0"/>
<name>A0A8R1DUY0_CAEJA</name>
<dbReference type="OMA" id="ISACNYE"/>
<accession>A0A8R1DUY0</accession>